<evidence type="ECO:0000256" key="5">
    <source>
        <dbReference type="ARBA" id="ARBA00023136"/>
    </source>
</evidence>
<evidence type="ECO:0000313" key="10">
    <source>
        <dbReference type="EMBL" id="KAK9402967.1"/>
    </source>
</evidence>
<gene>
    <name evidence="10" type="ORF">NXF25_007794</name>
</gene>
<dbReference type="InterPro" id="IPR000276">
    <property type="entry name" value="GPCR_Rhodpsn"/>
</dbReference>
<name>A0AAW1BLY7_CROAD</name>
<dbReference type="EMBL" id="JAOTOJ010000003">
    <property type="protein sequence ID" value="KAK9402967.1"/>
    <property type="molecule type" value="Genomic_DNA"/>
</dbReference>
<dbReference type="Gene3D" id="1.20.1070.10">
    <property type="entry name" value="Rhodopsin 7-helix transmembrane proteins"/>
    <property type="match status" value="1"/>
</dbReference>
<protein>
    <submittedName>
        <fullName evidence="10">Mas-related G-protein coupled receptor member H-like</fullName>
    </submittedName>
</protein>
<organism evidence="10 11">
    <name type="scientific">Crotalus adamanteus</name>
    <name type="common">Eastern diamondback rattlesnake</name>
    <dbReference type="NCBI Taxonomy" id="8729"/>
    <lineage>
        <taxon>Eukaryota</taxon>
        <taxon>Metazoa</taxon>
        <taxon>Chordata</taxon>
        <taxon>Craniata</taxon>
        <taxon>Vertebrata</taxon>
        <taxon>Euteleostomi</taxon>
        <taxon>Lepidosauria</taxon>
        <taxon>Squamata</taxon>
        <taxon>Bifurcata</taxon>
        <taxon>Unidentata</taxon>
        <taxon>Episquamata</taxon>
        <taxon>Toxicofera</taxon>
        <taxon>Serpentes</taxon>
        <taxon>Colubroidea</taxon>
        <taxon>Viperidae</taxon>
        <taxon>Crotalinae</taxon>
        <taxon>Crotalus</taxon>
    </lineage>
</organism>
<sequence length="182" mass="20905">MLGNGLVIWLLGFSIKRNTFAIYFLNLSVADFGLLTTELIIEIHWFFTHLYCDFPYELFQTVLLLMYSAGQFLLTVISIDRCISVLFPIWYRCHRPVHLFTAVCAVIWATSFILSSIYFTIAAIHRYEPKYTQEYLKPQKQDWSIMNMTSPSPFSALALINATYCGKSKTGNESSVNEAINV</sequence>
<keyword evidence="3 8" id="KW-1133">Transmembrane helix</keyword>
<feature type="transmembrane region" description="Helical" evidence="8">
    <location>
        <begin position="20"/>
        <end position="41"/>
    </location>
</feature>
<evidence type="ECO:0000313" key="11">
    <source>
        <dbReference type="Proteomes" id="UP001474421"/>
    </source>
</evidence>
<keyword evidence="4" id="KW-0297">G-protein coupled receptor</keyword>
<dbReference type="SUPFAM" id="SSF81321">
    <property type="entry name" value="Family A G protein-coupled receptor-like"/>
    <property type="match status" value="1"/>
</dbReference>
<evidence type="ECO:0000256" key="3">
    <source>
        <dbReference type="ARBA" id="ARBA00022989"/>
    </source>
</evidence>
<dbReference type="InterPro" id="IPR017452">
    <property type="entry name" value="GPCR_Rhodpsn_7TM"/>
</dbReference>
<comment type="caution">
    <text evidence="10">The sequence shown here is derived from an EMBL/GenBank/DDBJ whole genome shotgun (WGS) entry which is preliminary data.</text>
</comment>
<dbReference type="PRINTS" id="PR02108">
    <property type="entry name" value="MRGPCRFAMILY"/>
</dbReference>
<feature type="transmembrane region" description="Helical" evidence="8">
    <location>
        <begin position="62"/>
        <end position="91"/>
    </location>
</feature>
<dbReference type="AlphaFoldDB" id="A0AAW1BLY7"/>
<comment type="subcellular location">
    <subcellularLocation>
        <location evidence="1">Membrane</location>
        <topology evidence="1">Multi-pass membrane protein</topology>
    </subcellularLocation>
</comment>
<accession>A0AAW1BLY7</accession>
<dbReference type="GO" id="GO:0004930">
    <property type="term" value="F:G protein-coupled receptor activity"/>
    <property type="evidence" value="ECO:0007669"/>
    <property type="project" value="UniProtKB-KW"/>
</dbReference>
<feature type="transmembrane region" description="Helical" evidence="8">
    <location>
        <begin position="97"/>
        <end position="121"/>
    </location>
</feature>
<evidence type="ECO:0000256" key="4">
    <source>
        <dbReference type="ARBA" id="ARBA00023040"/>
    </source>
</evidence>
<dbReference type="InterPro" id="IPR026234">
    <property type="entry name" value="MRGPCRFAMILY"/>
</dbReference>
<dbReference type="GO" id="GO:0005886">
    <property type="term" value="C:plasma membrane"/>
    <property type="evidence" value="ECO:0007669"/>
    <property type="project" value="TreeGrafter"/>
</dbReference>
<keyword evidence="2 8" id="KW-0812">Transmembrane</keyword>
<reference evidence="10 11" key="1">
    <citation type="journal article" date="2024" name="Proc. Natl. Acad. Sci. U.S.A.">
        <title>The genetic regulatory architecture and epigenomic basis for age-related changes in rattlesnake venom.</title>
        <authorList>
            <person name="Hogan M.P."/>
            <person name="Holding M.L."/>
            <person name="Nystrom G.S."/>
            <person name="Colston T.J."/>
            <person name="Bartlett D.A."/>
            <person name="Mason A.J."/>
            <person name="Ellsworth S.A."/>
            <person name="Rautsaw R.M."/>
            <person name="Lawrence K.C."/>
            <person name="Strickland J.L."/>
            <person name="He B."/>
            <person name="Fraser P."/>
            <person name="Margres M.J."/>
            <person name="Gilbert D.M."/>
            <person name="Gibbs H.L."/>
            <person name="Parkinson C.L."/>
            <person name="Rokyta D.R."/>
        </authorList>
    </citation>
    <scope>NUCLEOTIDE SEQUENCE [LARGE SCALE GENOMIC DNA]</scope>
    <source>
        <strain evidence="10">DRR0105</strain>
    </source>
</reference>
<dbReference type="PROSITE" id="PS00237">
    <property type="entry name" value="G_PROTEIN_RECEP_F1_1"/>
    <property type="match status" value="1"/>
</dbReference>
<evidence type="ECO:0000256" key="7">
    <source>
        <dbReference type="ARBA" id="ARBA00023224"/>
    </source>
</evidence>
<evidence type="ECO:0000256" key="1">
    <source>
        <dbReference type="ARBA" id="ARBA00004141"/>
    </source>
</evidence>
<evidence type="ECO:0000256" key="6">
    <source>
        <dbReference type="ARBA" id="ARBA00023170"/>
    </source>
</evidence>
<keyword evidence="5 8" id="KW-0472">Membrane</keyword>
<dbReference type="PROSITE" id="PS50262">
    <property type="entry name" value="G_PROTEIN_RECEP_F1_2"/>
    <property type="match status" value="1"/>
</dbReference>
<evidence type="ECO:0000259" key="9">
    <source>
        <dbReference type="PROSITE" id="PS50262"/>
    </source>
</evidence>
<evidence type="ECO:0000256" key="2">
    <source>
        <dbReference type="ARBA" id="ARBA00022692"/>
    </source>
</evidence>
<keyword evidence="7" id="KW-0807">Transducer</keyword>
<dbReference type="PANTHER" id="PTHR11334">
    <property type="entry name" value="MAS-RELATED G-PROTEIN COUPLED RECEPTOR"/>
    <property type="match status" value="1"/>
</dbReference>
<evidence type="ECO:0000256" key="8">
    <source>
        <dbReference type="SAM" id="Phobius"/>
    </source>
</evidence>
<dbReference type="Proteomes" id="UP001474421">
    <property type="component" value="Unassembled WGS sequence"/>
</dbReference>
<keyword evidence="11" id="KW-1185">Reference proteome</keyword>
<proteinExistence type="predicted"/>
<dbReference type="Pfam" id="PF00001">
    <property type="entry name" value="7tm_1"/>
    <property type="match status" value="1"/>
</dbReference>
<dbReference type="PANTHER" id="PTHR11334:SF69">
    <property type="entry name" value="G-PROTEIN COUPLED RECEPTORS FAMILY 1 PROFILE DOMAIN-CONTAINING PROTEIN"/>
    <property type="match status" value="1"/>
</dbReference>
<keyword evidence="6 10" id="KW-0675">Receptor</keyword>
<feature type="domain" description="G-protein coupled receptors family 1 profile" evidence="9">
    <location>
        <begin position="3"/>
        <end position="182"/>
    </location>
</feature>